<reference evidence="2" key="1">
    <citation type="journal article" date="2012" name="PLoS Genet.">
        <title>Comparative analysis of the genomes of two field isolates of the rice blast fungus Magnaporthe oryzae.</title>
        <authorList>
            <person name="Xue M."/>
            <person name="Yang J."/>
            <person name="Li Z."/>
            <person name="Hu S."/>
            <person name="Yao N."/>
            <person name="Dean R.A."/>
            <person name="Zhao W."/>
            <person name="Shen M."/>
            <person name="Zhang H."/>
            <person name="Li C."/>
            <person name="Liu L."/>
            <person name="Cao L."/>
            <person name="Xu X."/>
            <person name="Xing Y."/>
            <person name="Hsiang T."/>
            <person name="Zhang Z."/>
            <person name="Xu J.R."/>
            <person name="Peng Y.L."/>
        </authorList>
    </citation>
    <scope>NUCLEOTIDE SEQUENCE [LARGE SCALE GENOMIC DNA]</scope>
    <source>
        <strain evidence="2">P131</strain>
    </source>
</reference>
<feature type="signal peptide" evidence="1">
    <location>
        <begin position="1"/>
        <end position="20"/>
    </location>
</feature>
<proteinExistence type="predicted"/>
<accession>L7IRQ7</accession>
<evidence type="ECO:0000313" key="2">
    <source>
        <dbReference type="EMBL" id="ELQ58274.1"/>
    </source>
</evidence>
<protein>
    <submittedName>
        <fullName evidence="2">Uncharacterized protein</fullName>
    </submittedName>
</protein>
<keyword evidence="1" id="KW-0732">Signal</keyword>
<sequence length="238" mass="26024">MRFIKAFPLTVSLLAPCTVAEMRLNVTAIGAQNGASTIECWEVDSPIDAEGNLSLGNVQNITWSVVPPGKSEGPHNAPYNLWLFLLKGMFHFTLPGNDSTDAYLTAGEFGLLFAADTADVSVTGHASASLGNTETVFARMATEGGGLPNHRRVHMGACNATEMAGWRKLGWNKDKTWRVAGMLMSRRLVDLVPQGVRVKFFSSYGPRIWPGQEPDYIVRLGRNSTLRACHKAEFSRPK</sequence>
<gene>
    <name evidence="2" type="ORF">OOW_P131scaffold01671g6</name>
</gene>
<name>L7IRQ7_PYRO1</name>
<dbReference type="AlphaFoldDB" id="L7IRQ7"/>
<organism>
    <name type="scientific">Pyricularia oryzae (strain P131)</name>
    <name type="common">Rice blast fungus</name>
    <name type="synonym">Magnaporthe oryzae</name>
    <dbReference type="NCBI Taxonomy" id="1143193"/>
    <lineage>
        <taxon>Eukaryota</taxon>
        <taxon>Fungi</taxon>
        <taxon>Dikarya</taxon>
        <taxon>Ascomycota</taxon>
        <taxon>Pezizomycotina</taxon>
        <taxon>Sordariomycetes</taxon>
        <taxon>Sordariomycetidae</taxon>
        <taxon>Magnaporthales</taxon>
        <taxon>Pyriculariaceae</taxon>
        <taxon>Pyricularia</taxon>
    </lineage>
</organism>
<dbReference type="EMBL" id="JH794131">
    <property type="protein sequence ID" value="ELQ58274.1"/>
    <property type="molecule type" value="Genomic_DNA"/>
</dbReference>
<evidence type="ECO:0000256" key="1">
    <source>
        <dbReference type="SAM" id="SignalP"/>
    </source>
</evidence>
<feature type="chain" id="PRO_5003977044" evidence="1">
    <location>
        <begin position="21"/>
        <end position="238"/>
    </location>
</feature>